<protein>
    <submittedName>
        <fullName evidence="2">Anti-sigma-28 factor, FlgM</fullName>
    </submittedName>
</protein>
<evidence type="ECO:0000313" key="2">
    <source>
        <dbReference type="EMBL" id="OLS01537.1"/>
    </source>
</evidence>
<dbReference type="InterPro" id="IPR035890">
    <property type="entry name" value="Anti-sigma-28_factor_FlgM_sf"/>
</dbReference>
<keyword evidence="3" id="KW-1185">Reference proteome</keyword>
<proteinExistence type="predicted"/>
<name>A0A1U7M2K2_TISCR</name>
<reference evidence="2 3" key="1">
    <citation type="submission" date="2016-02" db="EMBL/GenBank/DDBJ databases">
        <title>Genome sequence of Tissierella creatinophila DSM 6911.</title>
        <authorList>
            <person name="Poehlein A."/>
            <person name="Daniel R."/>
        </authorList>
    </citation>
    <scope>NUCLEOTIDE SEQUENCE [LARGE SCALE GENOMIC DNA]</scope>
    <source>
        <strain evidence="2 3">DSM 6911</strain>
    </source>
</reference>
<dbReference type="Pfam" id="PF04316">
    <property type="entry name" value="FlgM"/>
    <property type="match status" value="1"/>
</dbReference>
<accession>A0A1U7M2K2</accession>
<dbReference type="Proteomes" id="UP000186112">
    <property type="component" value="Unassembled WGS sequence"/>
</dbReference>
<feature type="domain" description="Anti-sigma-28 factor FlgM C-terminal" evidence="1">
    <location>
        <begin position="37"/>
        <end position="87"/>
    </location>
</feature>
<dbReference type="SUPFAM" id="SSF101498">
    <property type="entry name" value="Anti-sigma factor FlgM"/>
    <property type="match status" value="1"/>
</dbReference>
<sequence length="99" mass="11736">MKINNNYNNYNKYIKASQQRDIPREETKTNKEKNINVQISNSTRKLVDSMKEVKEKGISERVENIRKAILKGKYEIDDKTIAKKIMDNIYIQEGERIDE</sequence>
<dbReference type="RefSeq" id="WP_075728719.1">
    <property type="nucleotide sequence ID" value="NZ_LTDM01000066.1"/>
</dbReference>
<dbReference type="InterPro" id="IPR031316">
    <property type="entry name" value="FlgM_C"/>
</dbReference>
<evidence type="ECO:0000259" key="1">
    <source>
        <dbReference type="Pfam" id="PF04316"/>
    </source>
</evidence>
<dbReference type="AlphaFoldDB" id="A0A1U7M2K2"/>
<evidence type="ECO:0000313" key="3">
    <source>
        <dbReference type="Proteomes" id="UP000186112"/>
    </source>
</evidence>
<gene>
    <name evidence="2" type="ORF">TICRE_25760</name>
</gene>
<comment type="caution">
    <text evidence="2">The sequence shown here is derived from an EMBL/GenBank/DDBJ whole genome shotgun (WGS) entry which is preliminary data.</text>
</comment>
<dbReference type="EMBL" id="LTDM01000066">
    <property type="protein sequence ID" value="OLS01537.1"/>
    <property type="molecule type" value="Genomic_DNA"/>
</dbReference>
<organism evidence="2 3">
    <name type="scientific">Tissierella creatinophila DSM 6911</name>
    <dbReference type="NCBI Taxonomy" id="1123403"/>
    <lineage>
        <taxon>Bacteria</taxon>
        <taxon>Bacillati</taxon>
        <taxon>Bacillota</taxon>
        <taxon>Tissierellia</taxon>
        <taxon>Tissierellales</taxon>
        <taxon>Tissierellaceae</taxon>
        <taxon>Tissierella</taxon>
    </lineage>
</organism>